<dbReference type="Gene3D" id="3.40.50.720">
    <property type="entry name" value="NAD(P)-binding Rossmann-like Domain"/>
    <property type="match status" value="1"/>
</dbReference>
<evidence type="ECO:0000259" key="4">
    <source>
        <dbReference type="Pfam" id="PF22725"/>
    </source>
</evidence>
<gene>
    <name evidence="5" type="primary">iolG</name>
    <name evidence="5" type="ORF">ACFSW5_10130</name>
</gene>
<evidence type="ECO:0000256" key="1">
    <source>
        <dbReference type="ARBA" id="ARBA00010928"/>
    </source>
</evidence>
<accession>A0ABW5QWA6</accession>
<dbReference type="InterPro" id="IPR036291">
    <property type="entry name" value="NAD(P)-bd_dom_sf"/>
</dbReference>
<evidence type="ECO:0000256" key="2">
    <source>
        <dbReference type="ARBA" id="ARBA00023002"/>
    </source>
</evidence>
<dbReference type="PANTHER" id="PTHR42840:SF3">
    <property type="entry name" value="BINDING ROSSMANN FOLD OXIDOREDUCTASE, PUTATIVE (AFU_ORTHOLOGUE AFUA_2G10240)-RELATED"/>
    <property type="match status" value="1"/>
</dbReference>
<dbReference type="Proteomes" id="UP001597493">
    <property type="component" value="Unassembled WGS sequence"/>
</dbReference>
<name>A0ABW5QWA6_9BACL</name>
<dbReference type="Gene3D" id="3.30.360.10">
    <property type="entry name" value="Dihydrodipicolinate Reductase, domain 2"/>
    <property type="match status" value="1"/>
</dbReference>
<dbReference type="Pfam" id="PF22725">
    <property type="entry name" value="GFO_IDH_MocA_C3"/>
    <property type="match status" value="1"/>
</dbReference>
<feature type="domain" description="GFO/IDH/MocA-like oxidoreductase" evidence="4">
    <location>
        <begin position="133"/>
        <end position="253"/>
    </location>
</feature>
<feature type="domain" description="Gfo/Idh/MocA-like oxidoreductase N-terminal" evidence="3">
    <location>
        <begin position="5"/>
        <end position="125"/>
    </location>
</feature>
<protein>
    <submittedName>
        <fullName evidence="5">Inositol 2-dehydrogenase</fullName>
        <ecNumber evidence="5">1.1.1.18</ecNumber>
    </submittedName>
</protein>
<evidence type="ECO:0000259" key="3">
    <source>
        <dbReference type="Pfam" id="PF01408"/>
    </source>
</evidence>
<dbReference type="InterPro" id="IPR055170">
    <property type="entry name" value="GFO_IDH_MocA-like_dom"/>
</dbReference>
<keyword evidence="6" id="KW-1185">Reference proteome</keyword>
<dbReference type="SUPFAM" id="SSF51735">
    <property type="entry name" value="NAD(P)-binding Rossmann-fold domains"/>
    <property type="match status" value="1"/>
</dbReference>
<dbReference type="EC" id="1.1.1.18" evidence="5"/>
<sequence length="346" mass="37680">MSDKVKVAIIGAGRIGKIHADNLLRLPNAEVRAISDPLADGRLQEWARARGIGIVTQDGGEVMGDPDIDAVLICSPTDTHVSLIKLAAAAGKHIFCEKPISLDIMQTKEALEAVQAAGVKLQIGFNRRFDHNFRRVREIVQNGGIGVPHIVKITSRDPNPPSEQYIRSSGGIFMDMMIHDFDMARYVSDCEAEEVFACGSVLVNPVFERYGDVDTAVVTVRFTNGALAVIDNSRQAVYGYDQRVEVFGSGGSVSAANDYPNTAEVHNAEGVRRDKPLHFFLERYNEAYIDETRQFIQCIAENRDVTVGGGDGLQAELMALAAKWSSRLGRPVKLSEAVEMSAASCG</sequence>
<organism evidence="5 6">
    <name type="scientific">Paenibacillus thailandensis</name>
    <dbReference type="NCBI Taxonomy" id="393250"/>
    <lineage>
        <taxon>Bacteria</taxon>
        <taxon>Bacillati</taxon>
        <taxon>Bacillota</taxon>
        <taxon>Bacilli</taxon>
        <taxon>Bacillales</taxon>
        <taxon>Paenibacillaceae</taxon>
        <taxon>Paenibacillus</taxon>
    </lineage>
</organism>
<dbReference type="EMBL" id="JBHUMY010000009">
    <property type="protein sequence ID" value="MFD2660614.1"/>
    <property type="molecule type" value="Genomic_DNA"/>
</dbReference>
<reference evidence="6" key="1">
    <citation type="journal article" date="2019" name="Int. J. Syst. Evol. Microbiol.">
        <title>The Global Catalogue of Microorganisms (GCM) 10K type strain sequencing project: providing services to taxonomists for standard genome sequencing and annotation.</title>
        <authorList>
            <consortium name="The Broad Institute Genomics Platform"/>
            <consortium name="The Broad Institute Genome Sequencing Center for Infectious Disease"/>
            <person name="Wu L."/>
            <person name="Ma J."/>
        </authorList>
    </citation>
    <scope>NUCLEOTIDE SEQUENCE [LARGE SCALE GENOMIC DNA]</scope>
    <source>
        <strain evidence="6">TISTR 1827</strain>
    </source>
</reference>
<dbReference type="Pfam" id="PF01408">
    <property type="entry name" value="GFO_IDH_MocA"/>
    <property type="match status" value="1"/>
</dbReference>
<comment type="similarity">
    <text evidence="1">Belongs to the Gfo/Idh/MocA family.</text>
</comment>
<dbReference type="PANTHER" id="PTHR42840">
    <property type="entry name" value="NAD(P)-BINDING ROSSMANN-FOLD SUPERFAMILY PROTEIN-RELATED"/>
    <property type="match status" value="1"/>
</dbReference>
<dbReference type="InterPro" id="IPR030827">
    <property type="entry name" value="Myo_inos_IolG"/>
</dbReference>
<dbReference type="SUPFAM" id="SSF55347">
    <property type="entry name" value="Glyceraldehyde-3-phosphate dehydrogenase-like, C-terminal domain"/>
    <property type="match status" value="1"/>
</dbReference>
<proteinExistence type="inferred from homology"/>
<dbReference type="RefSeq" id="WP_379272221.1">
    <property type="nucleotide sequence ID" value="NZ_JBHUGT010000028.1"/>
</dbReference>
<keyword evidence="2 5" id="KW-0560">Oxidoreductase</keyword>
<evidence type="ECO:0000313" key="5">
    <source>
        <dbReference type="EMBL" id="MFD2660614.1"/>
    </source>
</evidence>
<evidence type="ECO:0000313" key="6">
    <source>
        <dbReference type="Proteomes" id="UP001597493"/>
    </source>
</evidence>
<dbReference type="NCBIfam" id="TIGR04380">
    <property type="entry name" value="myo_inos_iolG"/>
    <property type="match status" value="1"/>
</dbReference>
<dbReference type="InterPro" id="IPR000683">
    <property type="entry name" value="Gfo/Idh/MocA-like_OxRdtase_N"/>
</dbReference>
<dbReference type="GO" id="GO:0050112">
    <property type="term" value="F:inositol 2-dehydrogenase (NAD+) activity"/>
    <property type="evidence" value="ECO:0007669"/>
    <property type="project" value="UniProtKB-EC"/>
</dbReference>
<comment type="caution">
    <text evidence="5">The sequence shown here is derived from an EMBL/GenBank/DDBJ whole genome shotgun (WGS) entry which is preliminary data.</text>
</comment>